<evidence type="ECO:0000313" key="1">
    <source>
        <dbReference type="EMBL" id="EJL68192.1"/>
    </source>
</evidence>
<accession>J2SRL3</accession>
<dbReference type="Proteomes" id="UP000007509">
    <property type="component" value="Unassembled WGS sequence"/>
</dbReference>
<dbReference type="NCBIfam" id="NF047798">
    <property type="entry name" value="leader_Chryseo"/>
    <property type="match status" value="1"/>
</dbReference>
<protein>
    <submittedName>
        <fullName evidence="1">Uncharacterized protein</fullName>
    </submittedName>
</protein>
<dbReference type="AlphaFoldDB" id="J2SRL3"/>
<dbReference type="EMBL" id="AKJY01000103">
    <property type="protein sequence ID" value="EJL68192.1"/>
    <property type="molecule type" value="Genomic_DNA"/>
</dbReference>
<keyword evidence="2" id="KW-1185">Reference proteome</keyword>
<gene>
    <name evidence="1" type="ORF">PMI13_03839</name>
</gene>
<evidence type="ECO:0000313" key="2">
    <source>
        <dbReference type="Proteomes" id="UP000007509"/>
    </source>
</evidence>
<comment type="caution">
    <text evidence="1">The sequence shown here is derived from an EMBL/GenBank/DDBJ whole genome shotgun (WGS) entry which is preliminary data.</text>
</comment>
<organism evidence="1 2">
    <name type="scientific">Chryseobacterium populi</name>
    <dbReference type="NCBI Taxonomy" id="1144316"/>
    <lineage>
        <taxon>Bacteria</taxon>
        <taxon>Pseudomonadati</taxon>
        <taxon>Bacteroidota</taxon>
        <taxon>Flavobacteriia</taxon>
        <taxon>Flavobacteriales</taxon>
        <taxon>Weeksellaceae</taxon>
        <taxon>Chryseobacterium group</taxon>
        <taxon>Chryseobacterium</taxon>
    </lineage>
</organism>
<name>J2SRL3_9FLAO</name>
<reference evidence="1 2" key="1">
    <citation type="journal article" date="2012" name="J. Bacteriol.">
        <title>Twenty-one genome sequences from Pseudomonas species and 19 genome sequences from diverse bacteria isolated from the rhizosphere and endosphere of Populus deltoides.</title>
        <authorList>
            <person name="Brown S.D."/>
            <person name="Utturkar S.M."/>
            <person name="Klingeman D.M."/>
            <person name="Johnson C.M."/>
            <person name="Martin S.L."/>
            <person name="Land M.L."/>
            <person name="Lu T.Y."/>
            <person name="Schadt C.W."/>
            <person name="Doktycz M.J."/>
            <person name="Pelletier D.A."/>
        </authorList>
    </citation>
    <scope>NUCLEOTIDE SEQUENCE [LARGE SCALE GENOMIC DNA]</scope>
    <source>
        <strain evidence="1 2">CF314</strain>
    </source>
</reference>
<sequence length="59" mass="6717">MKNLKKISRDQLKKVQGGKLLPDYPDMCHGNADCAKYGLTCQVYSGSDTNGQWWAYRCM</sequence>
<dbReference type="RefSeq" id="WP_007846690.1">
    <property type="nucleotide sequence ID" value="NZ_AKJY01000103.1"/>
</dbReference>
<dbReference type="OrthoDB" id="1449208at2"/>
<proteinExistence type="predicted"/>
<dbReference type="InterPro" id="IPR058074">
    <property type="entry name" value="Bacteriocin-like"/>
</dbReference>